<evidence type="ECO:0000259" key="2">
    <source>
        <dbReference type="PROSITE" id="PS50003"/>
    </source>
</evidence>
<feature type="domain" description="PH" evidence="2">
    <location>
        <begin position="5"/>
        <end position="108"/>
    </location>
</feature>
<protein>
    <submittedName>
        <fullName evidence="4">GRB2-associated-binding protein 1-like isoform X1</fullName>
    </submittedName>
</protein>
<feature type="compositionally biased region" description="Basic and acidic residues" evidence="1">
    <location>
        <begin position="526"/>
        <end position="535"/>
    </location>
</feature>
<feature type="compositionally biased region" description="Polar residues" evidence="1">
    <location>
        <begin position="664"/>
        <end position="675"/>
    </location>
</feature>
<dbReference type="PROSITE" id="PS50003">
    <property type="entry name" value="PH_DOMAIN"/>
    <property type="match status" value="1"/>
</dbReference>
<sequence>MDDTKVIYAGYLKKSPPERRLWRTWHKRYFVLKSNKTLTYYPNEKDTRPVKDPVDLRQCLSIEANLRHNNKSFKYVFSINTTNRVYYLVAESQNEMEKWVNLLCKECGFEKQDDKSSPDFLLKKSSPKQTKSHVQTVYPSPLTPSPPATCPLSQSMPMLTKCRAVSDPPDSAEIIKRAEEQYKTATLERRRSTGVPSREHLTLPVRGPDLSRVPECYDTVPPPKPTYSSRDLASPQRPPKRRDYSEVDGGYTSLAQPSPRSPVDSYDIVPPRRRSTCSTDYDIVPKPRPASQATDDESLYDIPPLLRNSNVSNYDFVPPPRPASENDPSQLYDYVPNHNPEEMYDSLPPRHMNCEDETYDVPPREAYDIVPPPRPTTQLIDTADCYDTLPPAGQDNEIYDTPPAFSARNNQEVSHSPPPRPPKPSGNVQAQDIYDVVPCPQNLGPVTENRDSGLYSDDVYDVPPKLNTPDQESDIYDIPPKPSDSDIYDILPSRSETDDIYDVPPTQAALSPPSVDRSSKPPSVDRSNKPEDHDYTNMAPPVNRKIKPPVSNHDICGQHSYVNLLPPVQRAGSFSKNQSLPETFDVPNMPIRNQKDVEYYNMQPYRSDETRCYSFSKDKVRKMSDREAYEEMEPVKTSNRESGVHSNSSSSEDGEEDCYMVMSSPGQNAKSSQRSASLQYCEVQIVEGQSKCQMPVSKRGADSHYTTINEESTKAFLQTCRQHELSQKK</sequence>
<dbReference type="SUPFAM" id="SSF50729">
    <property type="entry name" value="PH domain-like"/>
    <property type="match status" value="1"/>
</dbReference>
<keyword evidence="3" id="KW-1185">Reference proteome</keyword>
<proteinExistence type="predicted"/>
<feature type="region of interest" description="Disordered" evidence="1">
    <location>
        <begin position="185"/>
        <end position="306"/>
    </location>
</feature>
<feature type="region of interest" description="Disordered" evidence="1">
    <location>
        <begin position="623"/>
        <end position="675"/>
    </location>
</feature>
<gene>
    <name evidence="4" type="primary">LOC116300273</name>
</gene>
<dbReference type="PANTHER" id="PTHR45960">
    <property type="entry name" value="GRB2-ASSOCIATED-BINDING PROTEIN"/>
    <property type="match status" value="1"/>
</dbReference>
<dbReference type="PANTHER" id="PTHR45960:SF2">
    <property type="entry name" value="PROTEIN DAUGHTER OF SEVENLESS"/>
    <property type="match status" value="1"/>
</dbReference>
<dbReference type="AlphaFoldDB" id="A0A6P8IEY6"/>
<name>A0A6P8IEY6_ACTTE</name>
<dbReference type="Proteomes" id="UP000515163">
    <property type="component" value="Unplaced"/>
</dbReference>
<dbReference type="RefSeq" id="XP_031564970.1">
    <property type="nucleotide sequence ID" value="XM_031709110.1"/>
</dbReference>
<feature type="region of interest" description="Disordered" evidence="1">
    <location>
        <begin position="111"/>
        <end position="149"/>
    </location>
</feature>
<feature type="compositionally biased region" description="Basic and acidic residues" evidence="1">
    <location>
        <begin position="185"/>
        <end position="201"/>
    </location>
</feature>
<feature type="region of interest" description="Disordered" evidence="1">
    <location>
        <begin position="368"/>
        <end position="547"/>
    </location>
</feature>
<dbReference type="OrthoDB" id="5950879at2759"/>
<evidence type="ECO:0000313" key="4">
    <source>
        <dbReference type="RefSeq" id="XP_031564970.1"/>
    </source>
</evidence>
<dbReference type="InterPro" id="IPR001849">
    <property type="entry name" value="PH_domain"/>
</dbReference>
<dbReference type="InParanoid" id="A0A6P8IEY6"/>
<dbReference type="InterPro" id="IPR046355">
    <property type="entry name" value="Gab1-4-like"/>
</dbReference>
<reference evidence="4" key="1">
    <citation type="submission" date="2025-08" db="UniProtKB">
        <authorList>
            <consortium name="RefSeq"/>
        </authorList>
    </citation>
    <scope>IDENTIFICATION</scope>
    <source>
        <tissue evidence="4">Tentacle</tissue>
    </source>
</reference>
<dbReference type="Gene3D" id="2.30.29.30">
    <property type="entry name" value="Pleckstrin-homology domain (PH domain)/Phosphotyrosine-binding domain (PTB)"/>
    <property type="match status" value="1"/>
</dbReference>
<dbReference type="InterPro" id="IPR011993">
    <property type="entry name" value="PH-like_dom_sf"/>
</dbReference>
<dbReference type="SMART" id="SM00233">
    <property type="entry name" value="PH"/>
    <property type="match status" value="1"/>
</dbReference>
<dbReference type="GeneID" id="116300273"/>
<organism evidence="3 4">
    <name type="scientific">Actinia tenebrosa</name>
    <name type="common">Australian red waratah sea anemone</name>
    <dbReference type="NCBI Taxonomy" id="6105"/>
    <lineage>
        <taxon>Eukaryota</taxon>
        <taxon>Metazoa</taxon>
        <taxon>Cnidaria</taxon>
        <taxon>Anthozoa</taxon>
        <taxon>Hexacorallia</taxon>
        <taxon>Actiniaria</taxon>
        <taxon>Actiniidae</taxon>
        <taxon>Actinia</taxon>
    </lineage>
</organism>
<evidence type="ECO:0000313" key="3">
    <source>
        <dbReference type="Proteomes" id="UP000515163"/>
    </source>
</evidence>
<dbReference type="KEGG" id="aten:116300273"/>
<dbReference type="Pfam" id="PF00169">
    <property type="entry name" value="PH"/>
    <property type="match status" value="1"/>
</dbReference>
<dbReference type="FunFam" id="2.30.29.30:FF:000286">
    <property type="entry name" value="PH-protein kinase domain containing protein"/>
    <property type="match status" value="1"/>
</dbReference>
<dbReference type="GO" id="GO:0005737">
    <property type="term" value="C:cytoplasm"/>
    <property type="evidence" value="ECO:0007669"/>
    <property type="project" value="TreeGrafter"/>
</dbReference>
<feature type="compositionally biased region" description="Polar residues" evidence="1">
    <location>
        <begin position="127"/>
        <end position="138"/>
    </location>
</feature>
<dbReference type="GO" id="GO:0007165">
    <property type="term" value="P:signal transduction"/>
    <property type="evidence" value="ECO:0007669"/>
    <property type="project" value="TreeGrafter"/>
</dbReference>
<evidence type="ECO:0000256" key="1">
    <source>
        <dbReference type="SAM" id="MobiDB-lite"/>
    </source>
</evidence>
<dbReference type="GO" id="GO:0035591">
    <property type="term" value="F:signaling adaptor activity"/>
    <property type="evidence" value="ECO:0007669"/>
    <property type="project" value="TreeGrafter"/>
</dbReference>
<accession>A0A6P8IEY6</accession>